<sequence>MVKKLNTIVDCNRALMGSEIKILEIGNRKAYNDTAKAKADVKEFPTFVRAQIVEDPTGLNTDAEFQLKLRNADNVEVGERLTIDHGGYKVVGGQLRFWSNKTTYNGKEWIFTNVAVKGDHIDAWR</sequence>
<dbReference type="AlphaFoldDB" id="I7J1E4"/>
<dbReference type="STRING" id="1423751.FC38_GL001376"/>
<dbReference type="RefSeq" id="WP_008472150.1">
    <property type="nucleotide sequence ID" value="NZ_AYZO01000041.1"/>
</dbReference>
<evidence type="ECO:0000313" key="1">
    <source>
        <dbReference type="EMBL" id="CCI86267.1"/>
    </source>
</evidence>
<comment type="caution">
    <text evidence="1">The sequence shown here is derived from an EMBL/GenBank/DDBJ whole genome shotgun (WGS) entry which is preliminary data.</text>
</comment>
<name>I7J1E4_9LACO</name>
<dbReference type="EMBL" id="CAKC01000006">
    <property type="protein sequence ID" value="CCI86267.1"/>
    <property type="molecule type" value="Genomic_DNA"/>
</dbReference>
<dbReference type="Proteomes" id="UP000009326">
    <property type="component" value="Unassembled WGS sequence"/>
</dbReference>
<proteinExistence type="predicted"/>
<protein>
    <recommendedName>
        <fullName evidence="3">Phage protein</fullName>
    </recommendedName>
</protein>
<dbReference type="OrthoDB" id="2326379at2"/>
<gene>
    <name evidence="1" type="ORF">BN52_06240</name>
</gene>
<organism evidence="1 2">
    <name type="scientific">Lactobacillus gigeriorum DSM 23908 = CRBIP 24.85</name>
    <dbReference type="NCBI Taxonomy" id="1423751"/>
    <lineage>
        <taxon>Bacteria</taxon>
        <taxon>Bacillati</taxon>
        <taxon>Bacillota</taxon>
        <taxon>Bacilli</taxon>
        <taxon>Lactobacillales</taxon>
        <taxon>Lactobacillaceae</taxon>
        <taxon>Lactobacillus</taxon>
    </lineage>
</organism>
<reference evidence="1 2" key="1">
    <citation type="submission" date="2012-06" db="EMBL/GenBank/DDBJ databases">
        <title>Draft genome sequence of Lactobacillus gigeriorum CRBIP 24.85T, isolated from chicken crop.</title>
        <authorList>
            <person name="Cousin S."/>
            <person name="Ma L."/>
            <person name="Creno S."/>
            <person name="Clermont D."/>
            <person name="Loux V."/>
            <person name="Bizet C."/>
            <person name="Bouchier C."/>
        </authorList>
    </citation>
    <scope>NUCLEOTIDE SEQUENCE [LARGE SCALE GENOMIC DNA]</scope>
    <source>
        <strain evidence="2">CRBIP 24.85T</strain>
    </source>
</reference>
<accession>I7J1E4</accession>
<evidence type="ECO:0000313" key="2">
    <source>
        <dbReference type="Proteomes" id="UP000009326"/>
    </source>
</evidence>
<evidence type="ECO:0008006" key="3">
    <source>
        <dbReference type="Google" id="ProtNLM"/>
    </source>
</evidence>